<proteinExistence type="predicted"/>
<gene>
    <name evidence="1" type="ORF">DB31_7369</name>
</gene>
<sequence>MPSATFQSLQRALERIAYAPGRAAAEASLSATLDGLTVIYELNDAERSLTVVNILRTGH</sequence>
<protein>
    <submittedName>
        <fullName evidence="1">Uncharacterized protein</fullName>
    </submittedName>
</protein>
<accession>A0A085WKB9</accession>
<evidence type="ECO:0000313" key="1">
    <source>
        <dbReference type="EMBL" id="KFE68132.1"/>
    </source>
</evidence>
<organism evidence="1 2">
    <name type="scientific">Hyalangium minutum</name>
    <dbReference type="NCBI Taxonomy" id="394096"/>
    <lineage>
        <taxon>Bacteria</taxon>
        <taxon>Pseudomonadati</taxon>
        <taxon>Myxococcota</taxon>
        <taxon>Myxococcia</taxon>
        <taxon>Myxococcales</taxon>
        <taxon>Cystobacterineae</taxon>
        <taxon>Archangiaceae</taxon>
        <taxon>Hyalangium</taxon>
    </lineage>
</organism>
<evidence type="ECO:0000313" key="2">
    <source>
        <dbReference type="Proteomes" id="UP000028725"/>
    </source>
</evidence>
<name>A0A085WKB9_9BACT</name>
<dbReference type="EMBL" id="JMCB01000006">
    <property type="protein sequence ID" value="KFE68132.1"/>
    <property type="molecule type" value="Genomic_DNA"/>
</dbReference>
<keyword evidence="2" id="KW-1185">Reference proteome</keyword>
<dbReference type="Proteomes" id="UP000028725">
    <property type="component" value="Unassembled WGS sequence"/>
</dbReference>
<dbReference type="STRING" id="394096.DB31_7369"/>
<reference evidence="1 2" key="1">
    <citation type="submission" date="2014-04" db="EMBL/GenBank/DDBJ databases">
        <title>Genome assembly of Hyalangium minutum DSM 14724.</title>
        <authorList>
            <person name="Sharma G."/>
            <person name="Subramanian S."/>
        </authorList>
    </citation>
    <scope>NUCLEOTIDE SEQUENCE [LARGE SCALE GENOMIC DNA]</scope>
    <source>
        <strain evidence="1 2">DSM 14724</strain>
    </source>
</reference>
<dbReference type="AlphaFoldDB" id="A0A085WKB9"/>
<comment type="caution">
    <text evidence="1">The sequence shown here is derived from an EMBL/GenBank/DDBJ whole genome shotgun (WGS) entry which is preliminary data.</text>
</comment>
<dbReference type="RefSeq" id="WP_044188633.1">
    <property type="nucleotide sequence ID" value="NZ_JMCB01000006.1"/>
</dbReference>